<proteinExistence type="predicted"/>
<reference evidence="1 2" key="1">
    <citation type="journal article" date="2024" name="IMA Fungus">
        <title>IMA Genome - F19 : A genome assembly and annotation guide to empower mycologists, including annotated draft genome sequences of Ceratocystis pirilliformis, Diaporthe australafricana, Fusarium ophioides, Paecilomyces lecythidis, and Sporothrix stenoceras.</title>
        <authorList>
            <person name="Aylward J."/>
            <person name="Wilson A.M."/>
            <person name="Visagie C.M."/>
            <person name="Spraker J."/>
            <person name="Barnes I."/>
            <person name="Buitendag C."/>
            <person name="Ceriani C."/>
            <person name="Del Mar Angel L."/>
            <person name="du Plessis D."/>
            <person name="Fuchs T."/>
            <person name="Gasser K."/>
            <person name="Kramer D."/>
            <person name="Li W."/>
            <person name="Munsamy K."/>
            <person name="Piso A."/>
            <person name="Price J.L."/>
            <person name="Sonnekus B."/>
            <person name="Thomas C."/>
            <person name="van der Nest A."/>
            <person name="van Dijk A."/>
            <person name="van Heerden A."/>
            <person name="van Vuuren N."/>
            <person name="Yilmaz N."/>
            <person name="Duong T.A."/>
            <person name="van der Merwe N.A."/>
            <person name="Wingfield M.J."/>
            <person name="Wingfield B.D."/>
        </authorList>
    </citation>
    <scope>NUCLEOTIDE SEQUENCE [LARGE SCALE GENOMIC DNA]</scope>
    <source>
        <strain evidence="1 2">CMW 18300</strain>
    </source>
</reference>
<dbReference type="Proteomes" id="UP001583177">
    <property type="component" value="Unassembled WGS sequence"/>
</dbReference>
<protein>
    <recommendedName>
        <fullName evidence="3">F-box domain-containing protein</fullName>
    </recommendedName>
</protein>
<evidence type="ECO:0000313" key="1">
    <source>
        <dbReference type="EMBL" id="KAL1857526.1"/>
    </source>
</evidence>
<name>A0ABR3WAY8_9PEZI</name>
<evidence type="ECO:0000313" key="2">
    <source>
        <dbReference type="Proteomes" id="UP001583177"/>
    </source>
</evidence>
<gene>
    <name evidence="1" type="ORF">Daus18300_010284</name>
</gene>
<sequence length="330" mass="37205">MGQYWKLVNIDRKETLLSAYGDVQLLALLMSRSLEQLLELIRNPKWIPFSKYTQSLQVSESNSTGSPLLGLPQEVIDMIVCNLTADEPESVIYLSLTCVYFLRQLGPIFQKVLAEDTAPWAGDRLIFVGDYADGLDLGGICTIDELRQFDENVEEYGDNPLYCMPEEQVMCTVDERARTKRRYLDGYDVRQAGYLEQRVRNKLTRDDLQLFHRLAAIAKRSQPSADEHHNAPVLRNLTARQYVRDDVIAESDYAYSLGEVVLVFTTWTRDGSGLMELELQGDWAGHRLDIATMADVSEEGWTDVSQLAVENLMTSTDGAGGETKSGKRAS</sequence>
<keyword evidence="2" id="KW-1185">Reference proteome</keyword>
<organism evidence="1 2">
    <name type="scientific">Diaporthe australafricana</name>
    <dbReference type="NCBI Taxonomy" id="127596"/>
    <lineage>
        <taxon>Eukaryota</taxon>
        <taxon>Fungi</taxon>
        <taxon>Dikarya</taxon>
        <taxon>Ascomycota</taxon>
        <taxon>Pezizomycotina</taxon>
        <taxon>Sordariomycetes</taxon>
        <taxon>Sordariomycetidae</taxon>
        <taxon>Diaporthales</taxon>
        <taxon>Diaporthaceae</taxon>
        <taxon>Diaporthe</taxon>
    </lineage>
</organism>
<accession>A0ABR3WAY8</accession>
<evidence type="ECO:0008006" key="3">
    <source>
        <dbReference type="Google" id="ProtNLM"/>
    </source>
</evidence>
<dbReference type="EMBL" id="JAWRVE010000112">
    <property type="protein sequence ID" value="KAL1857526.1"/>
    <property type="molecule type" value="Genomic_DNA"/>
</dbReference>
<comment type="caution">
    <text evidence="1">The sequence shown here is derived from an EMBL/GenBank/DDBJ whole genome shotgun (WGS) entry which is preliminary data.</text>
</comment>